<reference evidence="1 2" key="1">
    <citation type="submission" date="2016-12" db="EMBL/GenBank/DDBJ databases">
        <authorList>
            <person name="Song W.-J."/>
            <person name="Kurnit D.M."/>
        </authorList>
    </citation>
    <scope>NUCLEOTIDE SEQUENCE [LARGE SCALE GENOMIC DNA]</scope>
    <source>
        <strain evidence="1 2">STM7296</strain>
    </source>
</reference>
<dbReference type="AlphaFoldDB" id="A0A1N7SDD9"/>
<name>A0A1N7SDD9_9BURK</name>
<dbReference type="STRING" id="1247936.BN2475_550025"/>
<proteinExistence type="predicted"/>
<evidence type="ECO:0000313" key="1">
    <source>
        <dbReference type="EMBL" id="SIT45390.1"/>
    </source>
</evidence>
<gene>
    <name evidence="1" type="ORF">BN2475_550025</name>
</gene>
<protein>
    <submittedName>
        <fullName evidence="1">Uncharacterized protein</fullName>
    </submittedName>
</protein>
<sequence>MSARADGVHASAGNDLLSSDSYEEKRSVTALHGAFVRVILREPEWKFVEDARSKWISSAASC</sequence>
<dbReference type="EMBL" id="CYGX02000055">
    <property type="protein sequence ID" value="SIT45390.1"/>
    <property type="molecule type" value="Genomic_DNA"/>
</dbReference>
<accession>A0A1N7SDD9</accession>
<organism evidence="1 2">
    <name type="scientific">Paraburkholderia ribeironis</name>
    <dbReference type="NCBI Taxonomy" id="1247936"/>
    <lineage>
        <taxon>Bacteria</taxon>
        <taxon>Pseudomonadati</taxon>
        <taxon>Pseudomonadota</taxon>
        <taxon>Betaproteobacteria</taxon>
        <taxon>Burkholderiales</taxon>
        <taxon>Burkholderiaceae</taxon>
        <taxon>Paraburkholderia</taxon>
    </lineage>
</organism>
<dbReference type="Proteomes" id="UP000187012">
    <property type="component" value="Unassembled WGS sequence"/>
</dbReference>
<evidence type="ECO:0000313" key="2">
    <source>
        <dbReference type="Proteomes" id="UP000187012"/>
    </source>
</evidence>
<keyword evidence="2" id="KW-1185">Reference proteome</keyword>